<feature type="chain" id="PRO_5012091310" evidence="1">
    <location>
        <begin position="28"/>
        <end position="83"/>
    </location>
</feature>
<reference evidence="2 3" key="1">
    <citation type="submission" date="2015-04" db="EMBL/GenBank/DDBJ databases">
        <authorList>
            <person name="Syromyatnikov M.Y."/>
            <person name="Popov V.N."/>
        </authorList>
    </citation>
    <scope>NUCLEOTIDE SEQUENCE [LARGE SCALE GENOMIC DNA]</scope>
</reference>
<proteinExistence type="predicted"/>
<organism evidence="2 3">
    <name type="scientific">Clunio marinus</name>
    <dbReference type="NCBI Taxonomy" id="568069"/>
    <lineage>
        <taxon>Eukaryota</taxon>
        <taxon>Metazoa</taxon>
        <taxon>Ecdysozoa</taxon>
        <taxon>Arthropoda</taxon>
        <taxon>Hexapoda</taxon>
        <taxon>Insecta</taxon>
        <taxon>Pterygota</taxon>
        <taxon>Neoptera</taxon>
        <taxon>Endopterygota</taxon>
        <taxon>Diptera</taxon>
        <taxon>Nematocera</taxon>
        <taxon>Chironomoidea</taxon>
        <taxon>Chironomidae</taxon>
        <taxon>Clunio</taxon>
    </lineage>
</organism>
<evidence type="ECO:0000313" key="3">
    <source>
        <dbReference type="Proteomes" id="UP000183832"/>
    </source>
</evidence>
<dbReference type="Proteomes" id="UP000183832">
    <property type="component" value="Unassembled WGS sequence"/>
</dbReference>
<protein>
    <submittedName>
        <fullName evidence="2">CLUMA_CG002644, isoform A</fullName>
    </submittedName>
</protein>
<accession>A0A1J1HLX0</accession>
<sequence length="83" mass="9016">MKLFSYIFVSVLVISLMKPNGKNEVEAEPLVGLIGGLPIVGSLLKGRQLQSGGQSKNEALTWNNLSDFAKSIKEKNNVAQENN</sequence>
<dbReference type="EMBL" id="CVRI01000010">
    <property type="protein sequence ID" value="CRK89055.1"/>
    <property type="molecule type" value="Genomic_DNA"/>
</dbReference>
<feature type="signal peptide" evidence="1">
    <location>
        <begin position="1"/>
        <end position="27"/>
    </location>
</feature>
<gene>
    <name evidence="2" type="ORF">CLUMA_CG002644</name>
</gene>
<keyword evidence="3" id="KW-1185">Reference proteome</keyword>
<evidence type="ECO:0000256" key="1">
    <source>
        <dbReference type="SAM" id="SignalP"/>
    </source>
</evidence>
<dbReference type="AlphaFoldDB" id="A0A1J1HLX0"/>
<keyword evidence="1" id="KW-0732">Signal</keyword>
<name>A0A1J1HLX0_9DIPT</name>
<evidence type="ECO:0000313" key="2">
    <source>
        <dbReference type="EMBL" id="CRK89055.1"/>
    </source>
</evidence>